<dbReference type="SUPFAM" id="SSF50978">
    <property type="entry name" value="WD40 repeat-like"/>
    <property type="match status" value="1"/>
</dbReference>
<dbReference type="PANTHER" id="PTHR18763:SF0">
    <property type="entry name" value="WD REPEAT-CONTAINING PROTEIN 18"/>
    <property type="match status" value="1"/>
</dbReference>
<dbReference type="EMBL" id="JALLBG020000228">
    <property type="protein sequence ID" value="KAL3758540.1"/>
    <property type="molecule type" value="Genomic_DNA"/>
</dbReference>
<dbReference type="InterPro" id="IPR001680">
    <property type="entry name" value="WD40_rpt"/>
</dbReference>
<dbReference type="InterPro" id="IPR019775">
    <property type="entry name" value="WD40_repeat_CS"/>
</dbReference>
<reference evidence="5 6" key="1">
    <citation type="submission" date="2024-10" db="EMBL/GenBank/DDBJ databases">
        <title>Updated reference genomes for cyclostephanoid diatoms.</title>
        <authorList>
            <person name="Roberts W.R."/>
            <person name="Alverson A.J."/>
        </authorList>
    </citation>
    <scope>NUCLEOTIDE SEQUENCE [LARGE SCALE GENOMIC DNA]</scope>
    <source>
        <strain evidence="5 6">AJA232-27</strain>
    </source>
</reference>
<organism evidence="5 6">
    <name type="scientific">Discostella pseudostelligera</name>
    <dbReference type="NCBI Taxonomy" id="259834"/>
    <lineage>
        <taxon>Eukaryota</taxon>
        <taxon>Sar</taxon>
        <taxon>Stramenopiles</taxon>
        <taxon>Ochrophyta</taxon>
        <taxon>Bacillariophyta</taxon>
        <taxon>Coscinodiscophyceae</taxon>
        <taxon>Thalassiosirophycidae</taxon>
        <taxon>Stephanodiscales</taxon>
        <taxon>Stephanodiscaceae</taxon>
        <taxon>Discostella</taxon>
    </lineage>
</organism>
<evidence type="ECO:0000256" key="1">
    <source>
        <dbReference type="ARBA" id="ARBA00022574"/>
    </source>
</evidence>
<dbReference type="SMART" id="SM00320">
    <property type="entry name" value="WD40"/>
    <property type="match status" value="4"/>
</dbReference>
<name>A0ABD3M3C2_9STRA</name>
<dbReference type="PANTHER" id="PTHR18763">
    <property type="entry name" value="WD-REPEAT PROTEIN 18"/>
    <property type="match status" value="1"/>
</dbReference>
<keyword evidence="1 3" id="KW-0853">WD repeat</keyword>
<dbReference type="AlphaFoldDB" id="A0ABD3M3C2"/>
<evidence type="ECO:0000313" key="5">
    <source>
        <dbReference type="EMBL" id="KAL3758540.1"/>
    </source>
</evidence>
<evidence type="ECO:0000256" key="3">
    <source>
        <dbReference type="PROSITE-ProRule" id="PRU00221"/>
    </source>
</evidence>
<feature type="repeat" description="WD" evidence="3">
    <location>
        <begin position="232"/>
        <end position="264"/>
    </location>
</feature>
<dbReference type="Pfam" id="PF00400">
    <property type="entry name" value="WD40"/>
    <property type="match status" value="3"/>
</dbReference>
<feature type="region of interest" description="Disordered" evidence="4">
    <location>
        <begin position="36"/>
        <end position="66"/>
    </location>
</feature>
<protein>
    <submittedName>
        <fullName evidence="5">Uncharacterized protein</fullName>
    </submittedName>
</protein>
<evidence type="ECO:0000256" key="2">
    <source>
        <dbReference type="ARBA" id="ARBA00022737"/>
    </source>
</evidence>
<feature type="region of interest" description="Disordered" evidence="4">
    <location>
        <begin position="1"/>
        <end position="22"/>
    </location>
</feature>
<dbReference type="InterPro" id="IPR045227">
    <property type="entry name" value="WDR18/Ipi3/RID3"/>
</dbReference>
<dbReference type="InterPro" id="IPR036322">
    <property type="entry name" value="WD40_repeat_dom_sf"/>
</dbReference>
<evidence type="ECO:0000313" key="6">
    <source>
        <dbReference type="Proteomes" id="UP001530293"/>
    </source>
</evidence>
<evidence type="ECO:0000256" key="4">
    <source>
        <dbReference type="SAM" id="MobiDB-lite"/>
    </source>
</evidence>
<keyword evidence="2" id="KW-0677">Repeat</keyword>
<feature type="region of interest" description="Disordered" evidence="4">
    <location>
        <begin position="143"/>
        <end position="179"/>
    </location>
</feature>
<feature type="compositionally biased region" description="Low complexity" evidence="4">
    <location>
        <begin position="169"/>
        <end position="178"/>
    </location>
</feature>
<sequence length="687" mass="71220">MSAQAFTISSTTGSSSAATNINFQPQQPQQPYILYAISDRPPGSSSTSGGSSGVGGGATTGGGAHGRDPIQVICPYTGSNVTNVHPLRVPTSSSSSSSKSGSFGVKCLVPVPCTTLLGGGGDDVNTTVFVGHGGTVGGNKDDHAFLVSGQSTSSSSNVGSSGIGGTDGAGSSSSLSGSNPRWKVRLPVTLSSTPQSMAVSPDGRYLVAGSTTGTCYLWEWACGDEDNLIKVWKAHYRSVSCVAFDKDDGATIFTAGEDGVVNAWCFIDLIDVDNNHHGSGTSGSSTVHPFQTWSEHHLPVTSLCVLPGSGRGSTRLVSSSLDRSLIIMELGGNTNNSSHVDSNDVGGGARTLARMCLPSGLHTVITDSSAGRLYGGCADGNIYCVDLCKHALHSTLEGAAGTFVNVNQSGSDVYVSQGVSTSDAMGDLLSGMHVLPASATPGPAIDQTKYISVLRGHVKAVTSLALIDPSNLASISSGGTALLASGSNDGTLRIWDLHSRSCLKVLRPWSPSSEGLNITSPTSATASPPIVAIVAASKSSLTSHGSTLALSVTAPTSRISSGGGRKKHTSGDLASLFKPLKRFVRGTSLVRHGDDDEVLLPSLCAPILWPRRDELSVHYWDDNAWNDSSMRRKRARSLQAEESESATTDKIEIARLQKALAESQTIIERWQTVNNQLVSKLKANAST</sequence>
<dbReference type="Gene3D" id="2.130.10.10">
    <property type="entry name" value="YVTN repeat-like/Quinoprotein amine dehydrogenase"/>
    <property type="match status" value="2"/>
</dbReference>
<dbReference type="Proteomes" id="UP001530293">
    <property type="component" value="Unassembled WGS sequence"/>
</dbReference>
<proteinExistence type="predicted"/>
<feature type="compositionally biased region" description="Low complexity" evidence="4">
    <location>
        <begin position="7"/>
        <end position="22"/>
    </location>
</feature>
<feature type="compositionally biased region" description="Low complexity" evidence="4">
    <location>
        <begin position="148"/>
        <end position="160"/>
    </location>
</feature>
<feature type="compositionally biased region" description="Gly residues" evidence="4">
    <location>
        <begin position="50"/>
        <end position="64"/>
    </location>
</feature>
<accession>A0ABD3M3C2</accession>
<comment type="caution">
    <text evidence="5">The sequence shown here is derived from an EMBL/GenBank/DDBJ whole genome shotgun (WGS) entry which is preliminary data.</text>
</comment>
<gene>
    <name evidence="5" type="ORF">ACHAWU_008294</name>
</gene>
<feature type="repeat" description="WD" evidence="3">
    <location>
        <begin position="482"/>
        <end position="505"/>
    </location>
</feature>
<keyword evidence="6" id="KW-1185">Reference proteome</keyword>
<dbReference type="PROSITE" id="PS50082">
    <property type="entry name" value="WD_REPEATS_2"/>
    <property type="match status" value="2"/>
</dbReference>
<dbReference type="PROSITE" id="PS00678">
    <property type="entry name" value="WD_REPEATS_1"/>
    <property type="match status" value="1"/>
</dbReference>
<dbReference type="InterPro" id="IPR015943">
    <property type="entry name" value="WD40/YVTN_repeat-like_dom_sf"/>
</dbReference>